<feature type="coiled-coil region" evidence="6">
    <location>
        <begin position="297"/>
        <end position="330"/>
    </location>
</feature>
<comment type="subcellular location">
    <subcellularLocation>
        <location evidence="1">Membrane</location>
        <topology evidence="1">Multi-pass membrane protein</topology>
    </subcellularLocation>
</comment>
<keyword evidence="10" id="KW-1185">Reference proteome</keyword>
<feature type="compositionally biased region" description="Polar residues" evidence="7">
    <location>
        <begin position="8"/>
        <end position="17"/>
    </location>
</feature>
<feature type="region of interest" description="Disordered" evidence="7">
    <location>
        <begin position="353"/>
        <end position="376"/>
    </location>
</feature>
<feature type="transmembrane region" description="Helical" evidence="8">
    <location>
        <begin position="90"/>
        <end position="114"/>
    </location>
</feature>
<keyword evidence="4 8" id="KW-1133">Transmembrane helix</keyword>
<evidence type="ECO:0000256" key="4">
    <source>
        <dbReference type="ARBA" id="ARBA00022989"/>
    </source>
</evidence>
<organism evidence="9 10">
    <name type="scientific">Phytophthora fragariaefolia</name>
    <dbReference type="NCBI Taxonomy" id="1490495"/>
    <lineage>
        <taxon>Eukaryota</taxon>
        <taxon>Sar</taxon>
        <taxon>Stramenopiles</taxon>
        <taxon>Oomycota</taxon>
        <taxon>Peronosporomycetes</taxon>
        <taxon>Peronosporales</taxon>
        <taxon>Peronosporaceae</taxon>
        <taxon>Phytophthora</taxon>
    </lineage>
</organism>
<sequence>MAVGGLPCSTSRSTALCIQSRKRPQREEEEEEEEEEESEEPEKKEKNWPEMEKVQVYMDKWAKDLDKFPALQAAQDATGVEKLYLVAGGAALLLLLLLVGFGAGLICNLVGFVYPAYASFRAIESDDKKDDVQWLTYWVVYACFNLVEIFADFLLYWIPFYYAFKLGFLLWLFMPSTLGASFLYMHFLAPFLKSQESRIDRAMKEAVNSSGAVIADISNVAKDIGKDVSKAVASKIVDNAAQSFVAYCVAWLLLLLRSTSRPSDLTLGGAARADASLAGIPAAMSSASYAAWAKFDVEKELQRVDQAEQREQQQRERQRLQRAKQSVENSAALEAQQSADVLAAQAAVAALKAKKGPRRGRGAARSTSEAGGAEQEQAAALQAQAALFARKHALLQRVLASRRRGDELLRGKGAADMGQAQKAFEDALEAVETLEALAPELLKAEEEQAKLTGKQPAATSNQRDADKHAGACEHASGGAHSCAKGCSHGDDKTEAPKKPEPLPTASDLMAIIKMFYKDVHMGIGACKLERGLLAAATEAFKEVLLRDDSDHQPGTLSASSNWEFVLLMKYGEWSKQDLDHELAKEALDRVKTKLLTSGDAGNGTIVKAIHA</sequence>
<evidence type="ECO:0000256" key="1">
    <source>
        <dbReference type="ARBA" id="ARBA00004141"/>
    </source>
</evidence>
<dbReference type="EMBL" id="BSXT01001036">
    <property type="protein sequence ID" value="GMF37746.1"/>
    <property type="molecule type" value="Genomic_DNA"/>
</dbReference>
<evidence type="ECO:0000313" key="9">
    <source>
        <dbReference type="EMBL" id="GMF37746.1"/>
    </source>
</evidence>
<dbReference type="AlphaFoldDB" id="A0A9W6XFW2"/>
<feature type="compositionally biased region" description="Basic and acidic residues" evidence="7">
    <location>
        <begin position="487"/>
        <end position="500"/>
    </location>
</feature>
<comment type="caution">
    <text evidence="9">The sequence shown here is derived from an EMBL/GenBank/DDBJ whole genome shotgun (WGS) entry which is preliminary data.</text>
</comment>
<evidence type="ECO:0000313" key="10">
    <source>
        <dbReference type="Proteomes" id="UP001165121"/>
    </source>
</evidence>
<evidence type="ECO:0000256" key="2">
    <source>
        <dbReference type="ARBA" id="ARBA00008573"/>
    </source>
</evidence>
<keyword evidence="3 8" id="KW-0812">Transmembrane</keyword>
<evidence type="ECO:0000256" key="6">
    <source>
        <dbReference type="SAM" id="Coils"/>
    </source>
</evidence>
<feature type="compositionally biased region" description="Acidic residues" evidence="7">
    <location>
        <begin position="27"/>
        <end position="40"/>
    </location>
</feature>
<feature type="compositionally biased region" description="Low complexity" evidence="7">
    <location>
        <begin position="363"/>
        <end position="376"/>
    </location>
</feature>
<evidence type="ECO:0000256" key="5">
    <source>
        <dbReference type="ARBA" id="ARBA00023136"/>
    </source>
</evidence>
<name>A0A9W6XFW2_9STRA</name>
<evidence type="ECO:0000256" key="7">
    <source>
        <dbReference type="SAM" id="MobiDB-lite"/>
    </source>
</evidence>
<evidence type="ECO:0000256" key="8">
    <source>
        <dbReference type="SAM" id="Phobius"/>
    </source>
</evidence>
<proteinExistence type="inferred from homology"/>
<gene>
    <name evidence="9" type="ORF">Pfra01_001066100</name>
</gene>
<dbReference type="PANTHER" id="PTHR12300">
    <property type="entry name" value="HVA22-LIKE PROTEINS"/>
    <property type="match status" value="1"/>
</dbReference>
<evidence type="ECO:0000256" key="3">
    <source>
        <dbReference type="ARBA" id="ARBA00022692"/>
    </source>
</evidence>
<dbReference type="Proteomes" id="UP001165121">
    <property type="component" value="Unassembled WGS sequence"/>
</dbReference>
<dbReference type="GO" id="GO:0016020">
    <property type="term" value="C:membrane"/>
    <property type="evidence" value="ECO:0007669"/>
    <property type="project" value="UniProtKB-SubCell"/>
</dbReference>
<reference evidence="9" key="1">
    <citation type="submission" date="2023-04" db="EMBL/GenBank/DDBJ databases">
        <title>Phytophthora fragariaefolia NBRC 109709.</title>
        <authorList>
            <person name="Ichikawa N."/>
            <person name="Sato H."/>
            <person name="Tonouchi N."/>
        </authorList>
    </citation>
    <scope>NUCLEOTIDE SEQUENCE</scope>
    <source>
        <strain evidence="9">NBRC 109709</strain>
    </source>
</reference>
<keyword evidence="5 8" id="KW-0472">Membrane</keyword>
<dbReference type="Pfam" id="PF03134">
    <property type="entry name" value="TB2_DP1_HVA22"/>
    <property type="match status" value="1"/>
</dbReference>
<feature type="compositionally biased region" description="Basic residues" evidence="7">
    <location>
        <begin position="353"/>
        <end position="362"/>
    </location>
</feature>
<keyword evidence="6" id="KW-0175">Coiled coil</keyword>
<protein>
    <submittedName>
        <fullName evidence="9">Unnamed protein product</fullName>
    </submittedName>
</protein>
<feature type="region of interest" description="Disordered" evidence="7">
    <location>
        <begin position="447"/>
        <end position="503"/>
    </location>
</feature>
<dbReference type="InterPro" id="IPR004345">
    <property type="entry name" value="TB2_DP1_HVA22"/>
</dbReference>
<feature type="transmembrane region" description="Helical" evidence="8">
    <location>
        <begin position="135"/>
        <end position="158"/>
    </location>
</feature>
<dbReference type="PANTHER" id="PTHR12300:SF161">
    <property type="entry name" value="RECEPTOR EXPRESSION-ENHANCING PROTEIN"/>
    <property type="match status" value="1"/>
</dbReference>
<dbReference type="OrthoDB" id="10009287at2759"/>
<feature type="region of interest" description="Disordered" evidence="7">
    <location>
        <begin position="1"/>
        <end position="48"/>
    </location>
</feature>
<feature type="transmembrane region" description="Helical" evidence="8">
    <location>
        <begin position="170"/>
        <end position="192"/>
    </location>
</feature>
<accession>A0A9W6XFW2</accession>
<comment type="similarity">
    <text evidence="2">Belongs to the DP1 family.</text>
</comment>